<keyword evidence="7 8" id="KW-0009">Actin-binding</keyword>
<comment type="caution">
    <text evidence="8">Lacks conserved residue(s) required for the propagation of feature annotation.</text>
</comment>
<dbReference type="Pfam" id="PF00063">
    <property type="entry name" value="Myosin_head"/>
    <property type="match status" value="1"/>
</dbReference>
<dbReference type="Gene3D" id="3.40.850.10">
    <property type="entry name" value="Kinesin motor domain"/>
    <property type="match status" value="2"/>
</dbReference>
<evidence type="ECO:0000256" key="1">
    <source>
        <dbReference type="ARBA" id="ARBA00022741"/>
    </source>
</evidence>
<dbReference type="InterPro" id="IPR027417">
    <property type="entry name" value="P-loop_NTPase"/>
</dbReference>
<dbReference type="InterPro" id="IPR000048">
    <property type="entry name" value="IQ_motif_EF-hand-BS"/>
</dbReference>
<accession>A0ABQ7F7Z2</accession>
<keyword evidence="6" id="KW-0505">Motor protein</keyword>
<reference evidence="11 12" key="1">
    <citation type="journal article" date="2020" name="BMC Genomics">
        <title>Intraspecific diversification of the crop wild relative Brassica cretica Lam. using demographic model selection.</title>
        <authorList>
            <person name="Kioukis A."/>
            <person name="Michalopoulou V.A."/>
            <person name="Briers L."/>
            <person name="Pirintsos S."/>
            <person name="Studholme D.J."/>
            <person name="Pavlidis P."/>
            <person name="Sarris P.F."/>
        </authorList>
    </citation>
    <scope>NUCLEOTIDE SEQUENCE [LARGE SCALE GENOMIC DNA]</scope>
    <source>
        <strain evidence="12">cv. PFS-1207/04</strain>
    </source>
</reference>
<keyword evidence="3" id="KW-0112">Calmodulin-binding</keyword>
<comment type="similarity">
    <text evidence="8">Belongs to the TRAFAC class myosin-kinesin ATPase superfamily. Myosin family.</text>
</comment>
<evidence type="ECO:0000259" key="10">
    <source>
        <dbReference type="PROSITE" id="PS51844"/>
    </source>
</evidence>
<evidence type="ECO:0000313" key="12">
    <source>
        <dbReference type="Proteomes" id="UP000266723"/>
    </source>
</evidence>
<keyword evidence="4" id="KW-0175">Coiled coil</keyword>
<evidence type="ECO:0000313" key="11">
    <source>
        <dbReference type="EMBL" id="KAF3611135.1"/>
    </source>
</evidence>
<keyword evidence="5 8" id="KW-0518">Myosin</keyword>
<dbReference type="InterPro" id="IPR001609">
    <property type="entry name" value="Myosin_head_motor_dom-like"/>
</dbReference>
<comment type="caution">
    <text evidence="11">The sequence shown here is derived from an EMBL/GenBank/DDBJ whole genome shotgun (WGS) entry which is preliminary data.</text>
</comment>
<evidence type="ECO:0000256" key="5">
    <source>
        <dbReference type="ARBA" id="ARBA00023123"/>
    </source>
</evidence>
<keyword evidence="1" id="KW-0547">Nucleotide-binding</keyword>
<keyword evidence="2" id="KW-0067">ATP-binding</keyword>
<evidence type="ECO:0000256" key="4">
    <source>
        <dbReference type="ARBA" id="ARBA00023054"/>
    </source>
</evidence>
<dbReference type="Gene3D" id="1.20.5.190">
    <property type="match status" value="3"/>
</dbReference>
<sequence>GTPVNIIVGSHVWVEDSDVAWIDGEVEKINGEEVVIQATTGKKVTAKLSKIYPKDEEAPAAGVDDMTKLSYLHEPGVLQNLKIRYELNEIYTYTGNILIAINPFQRLPHIYDAHMMQQYKGAPFGELSPHVFAVADVAYRWVLYQSDLFLDKNKDYVIPEHQDLLGASKCPFVVGLFPPLPEETSKSSKFSSIGSRFKLQLQQLMETLNSTEPHYIRCVKPNNLLKPAIFENVNIMQQLRCGGVLEAIRISCAGYPTRKPFFEFINRFGLLYPEALEGSYDEKVACKKILDSMGLKGYQIGKTKVFLRAGQMAELDARRTEVLSGAAKKLQRRTRTHQAQKRFIVLRKATISLQALCRGRLSCKLFENLRREAAAVKIQKNGRRYYSRKSYKKLHVSALSVQTGLRAMAARKQFRLRKQTKAATIVQAQWRCHRATTYYKKLKNGVIISQTRWRGRLAKRELRKLKMASRETGALKEAKDMLEKKVEELTYRAQLEKRLRVLYQSDLFLDKNKDYVIPEHQDLLGASKCPFVVGLFPPLPEETSKSSKFSSIGSRFKV</sequence>
<dbReference type="InterPro" id="IPR036961">
    <property type="entry name" value="Kinesin_motor_dom_sf"/>
</dbReference>
<evidence type="ECO:0000256" key="3">
    <source>
        <dbReference type="ARBA" id="ARBA00022860"/>
    </source>
</evidence>
<feature type="domain" description="Myosin motor" evidence="9">
    <location>
        <begin position="500"/>
        <end position="558"/>
    </location>
</feature>
<name>A0ABQ7F7Z2_BRACR</name>
<keyword evidence="12" id="KW-1185">Reference proteome</keyword>
<feature type="region of interest" description="Actin-binding" evidence="8">
    <location>
        <begin position="201"/>
        <end position="223"/>
    </location>
</feature>
<dbReference type="SMART" id="SM00015">
    <property type="entry name" value="IQ"/>
    <property type="match status" value="6"/>
</dbReference>
<evidence type="ECO:0000256" key="6">
    <source>
        <dbReference type="ARBA" id="ARBA00023175"/>
    </source>
</evidence>
<feature type="domain" description="Myosin N-terminal SH3-like" evidence="10">
    <location>
        <begin position="7"/>
        <end position="56"/>
    </location>
</feature>
<evidence type="ECO:0000256" key="8">
    <source>
        <dbReference type="PROSITE-ProRule" id="PRU00782"/>
    </source>
</evidence>
<dbReference type="EMBL" id="QGKV02000297">
    <property type="protein sequence ID" value="KAF3611135.1"/>
    <property type="molecule type" value="Genomic_DNA"/>
</dbReference>
<dbReference type="SUPFAM" id="SSF52540">
    <property type="entry name" value="P-loop containing nucleoside triphosphate hydrolases"/>
    <property type="match status" value="3"/>
</dbReference>
<feature type="domain" description="Myosin motor" evidence="9">
    <location>
        <begin position="141"/>
        <end position="320"/>
    </location>
</feature>
<dbReference type="PROSITE" id="PS51456">
    <property type="entry name" value="MYOSIN_MOTOR"/>
    <property type="match status" value="3"/>
</dbReference>
<dbReference type="Gene3D" id="1.20.120.720">
    <property type="entry name" value="Myosin VI head, motor domain, U50 subdomain"/>
    <property type="match status" value="1"/>
</dbReference>
<evidence type="ECO:0008006" key="13">
    <source>
        <dbReference type="Google" id="ProtNLM"/>
    </source>
</evidence>
<evidence type="ECO:0000256" key="7">
    <source>
        <dbReference type="ARBA" id="ARBA00023203"/>
    </source>
</evidence>
<protein>
    <recommendedName>
        <fullName evidence="13">Myosin motor domain-containing protein</fullName>
    </recommendedName>
</protein>
<dbReference type="InterPro" id="IPR004009">
    <property type="entry name" value="SH3_Myosin"/>
</dbReference>
<feature type="non-terminal residue" evidence="11">
    <location>
        <position position="1"/>
    </location>
</feature>
<gene>
    <name evidence="11" type="ORF">DY000_02044755</name>
</gene>
<dbReference type="Pfam" id="PF00612">
    <property type="entry name" value="IQ"/>
    <property type="match status" value="2"/>
</dbReference>
<dbReference type="Proteomes" id="UP000266723">
    <property type="component" value="Unassembled WGS sequence"/>
</dbReference>
<dbReference type="PANTHER" id="PTHR13140">
    <property type="entry name" value="MYOSIN"/>
    <property type="match status" value="1"/>
</dbReference>
<proteinExistence type="inferred from homology"/>
<evidence type="ECO:0000256" key="2">
    <source>
        <dbReference type="ARBA" id="ARBA00022840"/>
    </source>
</evidence>
<dbReference type="PROSITE" id="PS51844">
    <property type="entry name" value="SH3_LIKE"/>
    <property type="match status" value="1"/>
</dbReference>
<dbReference type="Gene3D" id="3.30.70.1590">
    <property type="match status" value="1"/>
</dbReference>
<organism evidence="11 12">
    <name type="scientific">Brassica cretica</name>
    <name type="common">Mustard</name>
    <dbReference type="NCBI Taxonomy" id="69181"/>
    <lineage>
        <taxon>Eukaryota</taxon>
        <taxon>Viridiplantae</taxon>
        <taxon>Streptophyta</taxon>
        <taxon>Embryophyta</taxon>
        <taxon>Tracheophyta</taxon>
        <taxon>Spermatophyta</taxon>
        <taxon>Magnoliopsida</taxon>
        <taxon>eudicotyledons</taxon>
        <taxon>Gunneridae</taxon>
        <taxon>Pentapetalae</taxon>
        <taxon>rosids</taxon>
        <taxon>malvids</taxon>
        <taxon>Brassicales</taxon>
        <taxon>Brassicaceae</taxon>
        <taxon>Brassiceae</taxon>
        <taxon>Brassica</taxon>
    </lineage>
</organism>
<dbReference type="SMART" id="SM00242">
    <property type="entry name" value="MYSc"/>
    <property type="match status" value="1"/>
</dbReference>
<evidence type="ECO:0000259" key="9">
    <source>
        <dbReference type="PROSITE" id="PS51456"/>
    </source>
</evidence>
<dbReference type="PROSITE" id="PS50096">
    <property type="entry name" value="IQ"/>
    <property type="match status" value="5"/>
</dbReference>
<dbReference type="Gene3D" id="1.20.58.530">
    <property type="match status" value="2"/>
</dbReference>
<dbReference type="Pfam" id="PF02736">
    <property type="entry name" value="Myosin_N"/>
    <property type="match status" value="1"/>
</dbReference>
<dbReference type="PANTHER" id="PTHR13140:SF792">
    <property type="entry name" value="MYOSIN-9"/>
    <property type="match status" value="1"/>
</dbReference>
<feature type="domain" description="Myosin motor" evidence="9">
    <location>
        <begin position="61"/>
        <end position="140"/>
    </location>
</feature>